<dbReference type="CDD" id="cd12148">
    <property type="entry name" value="fungal_TF_MHR"/>
    <property type="match status" value="1"/>
</dbReference>
<evidence type="ECO:0000256" key="1">
    <source>
        <dbReference type="ARBA" id="ARBA00023242"/>
    </source>
</evidence>
<protein>
    <recommendedName>
        <fullName evidence="3">Xylanolytic transcriptional activator regulatory domain-containing protein</fullName>
    </recommendedName>
</protein>
<dbReference type="Proteomes" id="UP001182556">
    <property type="component" value="Unassembled WGS sequence"/>
</dbReference>
<keyword evidence="5" id="KW-1185">Reference proteome</keyword>
<dbReference type="Pfam" id="PF04082">
    <property type="entry name" value="Fungal_trans"/>
    <property type="match status" value="1"/>
</dbReference>
<proteinExistence type="predicted"/>
<sequence length="644" mass="71054">MSNEPHTYERGRFYIGPNGFPRFAGSSSGVYLAGTLSSELSPARPFNTGIDEVYVNRNNDIEPRKDEVSHYSQFTLQASDLKHHEKIRQALKQYFATWHPLFPFLDGAYLISSFDSAVALAQMNEAINASLATSSESGNAPPSLQNRQAFDGLKEEEDLVMSAIFKAVISIGAMDLSPEERAGLPVWFSTTQVTMIGHFIVGAIENSSVSDLLAIQALLGIELYLYLSRLMRPAMHLSGVISKLAFEAGLHRCPERFTNTFIHSADRQLRKRVFYSLYILDRILTAEFGIPIMLHDTDIDTCIPGGAEKHHIDGPSPDHPARTPNTDLTSAAPASSTGERPAKRPRTETAESDPRPPSISSINHASPQIATTEPNRLLPVYSLAGIAKIGGRAMELFNKSIQHRSLDPTETLHLRTDVDRWWNDMSLDNDDEDDDESTLDSRAQYSTLFSCLYHQQIIALSRPALSQSPSTMEHAHALQTAVTSARAICTVLHRQLSADDLDVYWPGYVDMVFFAALILVYNAKRELKRGGGEVNRSRSSLGKAVRILSKFSLRWSNINSFIKILETLSSPLRPTTDLPESSAPLETAYPPNPFQMEVGGGAGILPNVPDPFGADFSFDFETFGINPDALWAFHTSIPGSPSLS</sequence>
<feature type="compositionally biased region" description="Basic and acidic residues" evidence="2">
    <location>
        <begin position="340"/>
        <end position="354"/>
    </location>
</feature>
<gene>
    <name evidence="4" type="ORF">DB88DRAFT_485550</name>
</gene>
<feature type="domain" description="Xylanolytic transcriptional activator regulatory" evidence="3">
    <location>
        <begin position="234"/>
        <end position="310"/>
    </location>
</feature>
<evidence type="ECO:0000313" key="5">
    <source>
        <dbReference type="Proteomes" id="UP001182556"/>
    </source>
</evidence>
<comment type="caution">
    <text evidence="4">The sequence shown here is derived from an EMBL/GenBank/DDBJ whole genome shotgun (WGS) entry which is preliminary data.</text>
</comment>
<feature type="compositionally biased region" description="Polar residues" evidence="2">
    <location>
        <begin position="323"/>
        <end position="338"/>
    </location>
</feature>
<dbReference type="InterPro" id="IPR007219">
    <property type="entry name" value="XnlR_reg_dom"/>
</dbReference>
<dbReference type="PANTHER" id="PTHR46910">
    <property type="entry name" value="TRANSCRIPTION FACTOR PDR1"/>
    <property type="match status" value="1"/>
</dbReference>
<dbReference type="InterPro" id="IPR050987">
    <property type="entry name" value="AtrR-like"/>
</dbReference>
<dbReference type="GO" id="GO:0006351">
    <property type="term" value="P:DNA-templated transcription"/>
    <property type="evidence" value="ECO:0007669"/>
    <property type="project" value="InterPro"/>
</dbReference>
<feature type="compositionally biased region" description="Polar residues" evidence="2">
    <location>
        <begin position="358"/>
        <end position="371"/>
    </location>
</feature>
<dbReference type="AlphaFoldDB" id="A0AAD9FTA6"/>
<name>A0AAD9FTA6_PAPLA</name>
<evidence type="ECO:0000256" key="2">
    <source>
        <dbReference type="SAM" id="MobiDB-lite"/>
    </source>
</evidence>
<dbReference type="GO" id="GO:0008270">
    <property type="term" value="F:zinc ion binding"/>
    <property type="evidence" value="ECO:0007669"/>
    <property type="project" value="InterPro"/>
</dbReference>
<feature type="region of interest" description="Disordered" evidence="2">
    <location>
        <begin position="305"/>
        <end position="371"/>
    </location>
</feature>
<accession>A0AAD9FTA6</accession>
<dbReference type="SMART" id="SM00906">
    <property type="entry name" value="Fungal_trans"/>
    <property type="match status" value="1"/>
</dbReference>
<organism evidence="4 5">
    <name type="scientific">Papiliotrema laurentii</name>
    <name type="common">Cryptococcus laurentii</name>
    <dbReference type="NCBI Taxonomy" id="5418"/>
    <lineage>
        <taxon>Eukaryota</taxon>
        <taxon>Fungi</taxon>
        <taxon>Dikarya</taxon>
        <taxon>Basidiomycota</taxon>
        <taxon>Agaricomycotina</taxon>
        <taxon>Tremellomycetes</taxon>
        <taxon>Tremellales</taxon>
        <taxon>Rhynchogastremaceae</taxon>
        <taxon>Papiliotrema</taxon>
    </lineage>
</organism>
<dbReference type="GO" id="GO:0003700">
    <property type="term" value="F:DNA-binding transcription factor activity"/>
    <property type="evidence" value="ECO:0007669"/>
    <property type="project" value="InterPro"/>
</dbReference>
<dbReference type="EMBL" id="JAODAN010000003">
    <property type="protein sequence ID" value="KAK1925906.1"/>
    <property type="molecule type" value="Genomic_DNA"/>
</dbReference>
<dbReference type="PANTHER" id="PTHR46910:SF9">
    <property type="entry name" value="MISCELLANEOUS ZN(II)2CYS6 TRANSCRIPTION FACTOR (EUROFUNG)"/>
    <property type="match status" value="1"/>
</dbReference>
<reference evidence="4" key="1">
    <citation type="submission" date="2023-02" db="EMBL/GenBank/DDBJ databases">
        <title>Identification and recombinant expression of a fungal hydrolase from Papiliotrema laurentii that hydrolyzes apple cutin and clears colloidal polyester polyurethane.</title>
        <authorList>
            <consortium name="DOE Joint Genome Institute"/>
            <person name="Roman V.A."/>
            <person name="Bojanowski C."/>
            <person name="Crable B.R."/>
            <person name="Wagner D.N."/>
            <person name="Hung C.S."/>
            <person name="Nadeau L.J."/>
            <person name="Schratz L."/>
            <person name="Haridas S."/>
            <person name="Pangilinan J."/>
            <person name="Lipzen A."/>
            <person name="Na H."/>
            <person name="Yan M."/>
            <person name="Ng V."/>
            <person name="Grigoriev I.V."/>
            <person name="Spatafora J.W."/>
            <person name="Barlow D."/>
            <person name="Biffinger J."/>
            <person name="Kelley-Loughnane N."/>
            <person name="Varaljay V.A."/>
            <person name="Crookes-Goodson W.J."/>
        </authorList>
    </citation>
    <scope>NUCLEOTIDE SEQUENCE</scope>
    <source>
        <strain evidence="4">5307AH</strain>
    </source>
</reference>
<keyword evidence="1" id="KW-0539">Nucleus</keyword>
<dbReference type="GO" id="GO:0003677">
    <property type="term" value="F:DNA binding"/>
    <property type="evidence" value="ECO:0007669"/>
    <property type="project" value="InterPro"/>
</dbReference>
<evidence type="ECO:0000313" key="4">
    <source>
        <dbReference type="EMBL" id="KAK1925906.1"/>
    </source>
</evidence>
<evidence type="ECO:0000259" key="3">
    <source>
        <dbReference type="SMART" id="SM00906"/>
    </source>
</evidence>